<evidence type="ECO:0000313" key="1">
    <source>
        <dbReference type="EMBL" id="RAR75687.1"/>
    </source>
</evidence>
<dbReference type="RefSeq" id="WP_112112047.1">
    <property type="nucleotide sequence ID" value="NZ_QLSZ01000001.1"/>
</dbReference>
<protein>
    <submittedName>
        <fullName evidence="1">Uncharacterized protein</fullName>
    </submittedName>
</protein>
<dbReference type="EMBL" id="QLSZ01000001">
    <property type="protein sequence ID" value="RAR75687.1"/>
    <property type="molecule type" value="Genomic_DNA"/>
</dbReference>
<reference evidence="1 2" key="1">
    <citation type="submission" date="2018-06" db="EMBL/GenBank/DDBJ databases">
        <title>Genomic Encyclopedia of Archaeal and Bacterial Type Strains, Phase II (KMG-II): from individual species to whole genera.</title>
        <authorList>
            <person name="Goeker M."/>
        </authorList>
    </citation>
    <scope>NUCLEOTIDE SEQUENCE [LARGE SCALE GENOMIC DNA]</scope>
    <source>
        <strain evidence="1 2">DSM 25663</strain>
    </source>
</reference>
<gene>
    <name evidence="1" type="ORF">CLV55_101387</name>
</gene>
<name>A0A328YYR3_9FLAO</name>
<dbReference type="OrthoDB" id="1493121at2"/>
<keyword evidence="2" id="KW-1185">Reference proteome</keyword>
<organism evidence="1 2">
    <name type="scientific">Flavobacterium aciduliphilum</name>
    <dbReference type="NCBI Taxonomy" id="1101402"/>
    <lineage>
        <taxon>Bacteria</taxon>
        <taxon>Pseudomonadati</taxon>
        <taxon>Bacteroidota</taxon>
        <taxon>Flavobacteriia</taxon>
        <taxon>Flavobacteriales</taxon>
        <taxon>Flavobacteriaceae</taxon>
        <taxon>Flavobacterium</taxon>
    </lineage>
</organism>
<dbReference type="AlphaFoldDB" id="A0A328YYR3"/>
<sequence>MNLINRIDSLKSEEIKIVFKELMTDYFSPAFGSISKRDLDILLFTKLQKLGLISDNPEMYELISELRVTRAKARNLLYESKLRQSTTKQLDAELINYLSNPIFLKENDKIGLEIGNPYLIDYLKDKLKKLNHITDGSFSPELIKLTPDAFVALFDSYIPEESKKQITEALVTIGAKADTSWKGFLKGVFKKLGTKIADKAGEEIAENIVDYLSPFFTSDGVSKIQEKFKDLYSNA</sequence>
<comment type="caution">
    <text evidence="1">The sequence shown here is derived from an EMBL/GenBank/DDBJ whole genome shotgun (WGS) entry which is preliminary data.</text>
</comment>
<accession>A0A328YYR3</accession>
<dbReference type="Proteomes" id="UP000248840">
    <property type="component" value="Unassembled WGS sequence"/>
</dbReference>
<proteinExistence type="predicted"/>
<evidence type="ECO:0000313" key="2">
    <source>
        <dbReference type="Proteomes" id="UP000248840"/>
    </source>
</evidence>